<accession>A0A454CR79</accession>
<feature type="non-terminal residue" evidence="1">
    <location>
        <position position="11"/>
    </location>
</feature>
<reference evidence="1 2" key="1">
    <citation type="submission" date="2012-10" db="EMBL/GenBank/DDBJ databases">
        <title>Genome sequence of Vibrio Cholerae HENC-02.</title>
        <authorList>
            <person name="Eppinger M."/>
            <person name="Hasan N.A."/>
            <person name="Sengamalay N."/>
            <person name="Hine E."/>
            <person name="Su Q."/>
            <person name="Daugherty S.C."/>
            <person name="Young S."/>
            <person name="Sadzewicz L."/>
            <person name="Tallon L."/>
            <person name="Cebula T.A."/>
            <person name="Ravel J."/>
            <person name="Colwell R.R."/>
        </authorList>
    </citation>
    <scope>NUCLEOTIDE SEQUENCE [LARGE SCALE GENOMIC DNA]</scope>
    <source>
        <strain evidence="1 2">HENC-02</strain>
    </source>
</reference>
<protein>
    <submittedName>
        <fullName evidence="1">Uncharacterized protein</fullName>
    </submittedName>
</protein>
<name>A0A454CR79_VIBHA</name>
<proteinExistence type="predicted"/>
<sequence length="11" mass="1366">MLIIPFWYGIL</sequence>
<organism evidence="1 2">
    <name type="scientific">Vibrio harveyi</name>
    <name type="common">Beneckea harveyi</name>
    <dbReference type="NCBI Taxonomy" id="669"/>
    <lineage>
        <taxon>Bacteria</taxon>
        <taxon>Pseudomonadati</taxon>
        <taxon>Pseudomonadota</taxon>
        <taxon>Gammaproteobacteria</taxon>
        <taxon>Vibrionales</taxon>
        <taxon>Vibrionaceae</taxon>
        <taxon>Vibrio</taxon>
    </lineage>
</organism>
<dbReference type="EMBL" id="AJSR01002335">
    <property type="protein sequence ID" value="EKM28892.1"/>
    <property type="molecule type" value="Genomic_DNA"/>
</dbReference>
<evidence type="ECO:0000313" key="2">
    <source>
        <dbReference type="Proteomes" id="UP000008367"/>
    </source>
</evidence>
<gene>
    <name evidence="1" type="ORF">VCHENC02_5248</name>
</gene>
<comment type="caution">
    <text evidence="1">The sequence shown here is derived from an EMBL/GenBank/DDBJ whole genome shotgun (WGS) entry which is preliminary data.</text>
</comment>
<dbReference type="Proteomes" id="UP000008367">
    <property type="component" value="Unassembled WGS sequence"/>
</dbReference>
<evidence type="ECO:0000313" key="1">
    <source>
        <dbReference type="EMBL" id="EKM28892.1"/>
    </source>
</evidence>